<dbReference type="CDD" id="cd02000">
    <property type="entry name" value="TPP_E1_PDC_ADC_BCADC"/>
    <property type="match status" value="1"/>
</dbReference>
<dbReference type="InterPro" id="IPR017596">
    <property type="entry name" value="PdhA/BkdA"/>
</dbReference>
<organism evidence="5 6">
    <name type="scientific">Bowdeniella nasicola</name>
    <dbReference type="NCBI Taxonomy" id="208480"/>
    <lineage>
        <taxon>Bacteria</taxon>
        <taxon>Bacillati</taxon>
        <taxon>Actinomycetota</taxon>
        <taxon>Actinomycetes</taxon>
        <taxon>Actinomycetales</taxon>
        <taxon>Actinomycetaceae</taxon>
        <taxon>Bowdeniella</taxon>
    </lineage>
</organism>
<dbReference type="PANTHER" id="PTHR43380">
    <property type="entry name" value="2-OXOISOVALERATE DEHYDROGENASE SUBUNIT ALPHA, MITOCHONDRIAL"/>
    <property type="match status" value="1"/>
</dbReference>
<dbReference type="Proteomes" id="UP000199288">
    <property type="component" value="Unassembled WGS sequence"/>
</dbReference>
<evidence type="ECO:0000313" key="6">
    <source>
        <dbReference type="Proteomes" id="UP000199288"/>
    </source>
</evidence>
<evidence type="ECO:0000256" key="3">
    <source>
        <dbReference type="ARBA" id="ARBA00023052"/>
    </source>
</evidence>
<keyword evidence="2" id="KW-0560">Oxidoreductase</keyword>
<evidence type="ECO:0000256" key="2">
    <source>
        <dbReference type="ARBA" id="ARBA00023002"/>
    </source>
</evidence>
<dbReference type="RefSeq" id="WP_222842353.1">
    <property type="nucleotide sequence ID" value="NZ_FNQV01000003.1"/>
</dbReference>
<dbReference type="Gene3D" id="3.40.50.970">
    <property type="match status" value="1"/>
</dbReference>
<dbReference type="PANTHER" id="PTHR43380:SF1">
    <property type="entry name" value="2-OXOISOVALERATE DEHYDROGENASE SUBUNIT ALPHA, MITOCHONDRIAL"/>
    <property type="match status" value="1"/>
</dbReference>
<protein>
    <submittedName>
        <fullName evidence="5">Pyruvate dehydrogenase E1 component alpha subunit</fullName>
    </submittedName>
</protein>
<dbReference type="InterPro" id="IPR001017">
    <property type="entry name" value="DH_E1"/>
</dbReference>
<dbReference type="GO" id="GO:0016624">
    <property type="term" value="F:oxidoreductase activity, acting on the aldehyde or oxo group of donors, disulfide as acceptor"/>
    <property type="evidence" value="ECO:0007669"/>
    <property type="project" value="InterPro"/>
</dbReference>
<dbReference type="EMBL" id="FNQV01000003">
    <property type="protein sequence ID" value="SDZ97170.1"/>
    <property type="molecule type" value="Genomic_DNA"/>
</dbReference>
<comment type="cofactor">
    <cofactor evidence="1">
        <name>thiamine diphosphate</name>
        <dbReference type="ChEBI" id="CHEBI:58937"/>
    </cofactor>
</comment>
<dbReference type="NCBIfam" id="TIGR03181">
    <property type="entry name" value="PDH_E1_alph_x"/>
    <property type="match status" value="1"/>
</dbReference>
<dbReference type="AlphaFoldDB" id="A0A1H3XD60"/>
<keyword evidence="5" id="KW-0670">Pyruvate</keyword>
<gene>
    <name evidence="5" type="ORF">SAMN02910418_00681</name>
</gene>
<evidence type="ECO:0000256" key="1">
    <source>
        <dbReference type="ARBA" id="ARBA00001964"/>
    </source>
</evidence>
<evidence type="ECO:0000259" key="4">
    <source>
        <dbReference type="Pfam" id="PF00676"/>
    </source>
</evidence>
<evidence type="ECO:0000313" key="5">
    <source>
        <dbReference type="EMBL" id="SDZ97170.1"/>
    </source>
</evidence>
<dbReference type="GO" id="GO:0000287">
    <property type="term" value="F:magnesium ion binding"/>
    <property type="evidence" value="ECO:0007669"/>
    <property type="project" value="UniProtKB-ARBA"/>
</dbReference>
<sequence length="369" mass="40340">MDAMSLAEIPWEEIAASYGENFPMHAVLSPDGEILDPEAFEKVSEETLVELMEDMVWAHVFDQRIIMLNRQGALGNYAPGGGQEASQFASLKALSSQDLLIPTYRDLAPLIKHGVPMHQAFLWWRGHIEGNAYPEDVSAWVPQVIVGATVMHAVGAAMAMARKGEKRVAFAYLGDGATSQGDFYEGLNFAGVYKAPVIALIQNNQYAISVPVVNQTAAQTLAQKGVAAGVPAIRVDGNDPVAVYLATASAREYALAGNGPVLIEALTYRSGSHTMSDDPTRYRGADEVDLWTNKSALRRLREVLVEKKLWDLEREEEIAEQVKGEIKEALKLMGQTPAQKVTDFLSVMYENPPATITEQLDTYAAKEAN</sequence>
<reference evidence="6" key="1">
    <citation type="submission" date="2016-10" db="EMBL/GenBank/DDBJ databases">
        <authorList>
            <person name="Varghese N."/>
            <person name="Submissions S."/>
        </authorList>
    </citation>
    <scope>NUCLEOTIDE SEQUENCE [LARGE SCALE GENOMIC DNA]</scope>
    <source>
        <strain evidence="6">KPR-1</strain>
    </source>
</reference>
<name>A0A1H3XD60_9ACTO</name>
<dbReference type="Pfam" id="PF00676">
    <property type="entry name" value="E1_dh"/>
    <property type="match status" value="1"/>
</dbReference>
<dbReference type="InterPro" id="IPR050771">
    <property type="entry name" value="Alpha-ketoacid_DH_E1_comp"/>
</dbReference>
<dbReference type="InterPro" id="IPR029061">
    <property type="entry name" value="THDP-binding"/>
</dbReference>
<dbReference type="SUPFAM" id="SSF52518">
    <property type="entry name" value="Thiamin diphosphate-binding fold (THDP-binding)"/>
    <property type="match status" value="1"/>
</dbReference>
<keyword evidence="6" id="KW-1185">Reference proteome</keyword>
<accession>A0A1H3XD60</accession>
<keyword evidence="3" id="KW-0786">Thiamine pyrophosphate</keyword>
<proteinExistence type="predicted"/>
<dbReference type="GO" id="GO:0009083">
    <property type="term" value="P:branched-chain amino acid catabolic process"/>
    <property type="evidence" value="ECO:0007669"/>
    <property type="project" value="TreeGrafter"/>
</dbReference>
<feature type="domain" description="Dehydrogenase E1 component" evidence="4">
    <location>
        <begin position="54"/>
        <end position="340"/>
    </location>
</feature>